<reference evidence="1 2" key="2">
    <citation type="submission" date="2018-11" db="EMBL/GenBank/DDBJ databases">
        <authorList>
            <consortium name="Pathogen Informatics"/>
        </authorList>
    </citation>
    <scope>NUCLEOTIDE SEQUENCE [LARGE SCALE GENOMIC DNA]</scope>
</reference>
<evidence type="ECO:0000313" key="2">
    <source>
        <dbReference type="Proteomes" id="UP000271098"/>
    </source>
</evidence>
<dbReference type="AlphaFoldDB" id="A0A183D1D5"/>
<dbReference type="SUPFAM" id="SSF56300">
    <property type="entry name" value="Metallo-dependent phosphatases"/>
    <property type="match status" value="1"/>
</dbReference>
<accession>A0A183D1D5</accession>
<evidence type="ECO:0000313" key="1">
    <source>
        <dbReference type="EMBL" id="VDK34754.1"/>
    </source>
</evidence>
<name>A0A183D1D5_9BILA</name>
<evidence type="ECO:0000313" key="3">
    <source>
        <dbReference type="WBParaSite" id="GPUH_0000253101-mRNA-1"/>
    </source>
</evidence>
<proteinExistence type="predicted"/>
<dbReference type="Proteomes" id="UP000271098">
    <property type="component" value="Unassembled WGS sequence"/>
</dbReference>
<keyword evidence="2" id="KW-1185">Reference proteome</keyword>
<organism evidence="3">
    <name type="scientific">Gongylonema pulchrum</name>
    <dbReference type="NCBI Taxonomy" id="637853"/>
    <lineage>
        <taxon>Eukaryota</taxon>
        <taxon>Metazoa</taxon>
        <taxon>Ecdysozoa</taxon>
        <taxon>Nematoda</taxon>
        <taxon>Chromadorea</taxon>
        <taxon>Rhabditida</taxon>
        <taxon>Spirurina</taxon>
        <taxon>Spiruromorpha</taxon>
        <taxon>Spiruroidea</taxon>
        <taxon>Gongylonematidae</taxon>
        <taxon>Gongylonema</taxon>
    </lineage>
</organism>
<protein>
    <submittedName>
        <fullName evidence="3">Late endosomal/lysosomal adaptor and MAPK and MTOR activator 5</fullName>
    </submittedName>
</protein>
<dbReference type="Gene3D" id="3.60.21.10">
    <property type="match status" value="1"/>
</dbReference>
<reference evidence="3" key="1">
    <citation type="submission" date="2016-06" db="UniProtKB">
        <authorList>
            <consortium name="WormBaseParasite"/>
        </authorList>
    </citation>
    <scope>IDENTIFICATION</scope>
</reference>
<dbReference type="InterPro" id="IPR029052">
    <property type="entry name" value="Metallo-depent_PP-like"/>
</dbReference>
<gene>
    <name evidence="1" type="ORF">GPUH_LOCUS2526</name>
</gene>
<dbReference type="EMBL" id="UYRT01003853">
    <property type="protein sequence ID" value="VDK34754.1"/>
    <property type="molecule type" value="Genomic_DNA"/>
</dbReference>
<dbReference type="WBParaSite" id="GPUH_0000253101-mRNA-1">
    <property type="protein sequence ID" value="GPUH_0000253101-mRNA-1"/>
    <property type="gene ID" value="GPUH_0000253101"/>
</dbReference>
<sequence>MEAASQNKTANEVLTAKEAVQILHCAADVLKQEPALVITKPLREGKIILVGSLYGNIVGNANVSYAGRNCNTRSQCCTVLLLLIMRIHWPEDIIILRGSQETAVIGKHNGFLEQVC</sequence>